<dbReference type="EMBL" id="BMHY01000003">
    <property type="protein sequence ID" value="GGG64983.1"/>
    <property type="molecule type" value="Genomic_DNA"/>
</dbReference>
<feature type="transmembrane region" description="Helical" evidence="1">
    <location>
        <begin position="43"/>
        <end position="63"/>
    </location>
</feature>
<comment type="caution">
    <text evidence="2">The sequence shown here is derived from an EMBL/GenBank/DDBJ whole genome shotgun (WGS) entry which is preliminary data.</text>
</comment>
<gene>
    <name evidence="2" type="ORF">GCM10010918_18890</name>
</gene>
<keyword evidence="1" id="KW-0812">Transmembrane</keyword>
<evidence type="ECO:0000256" key="1">
    <source>
        <dbReference type="SAM" id="Phobius"/>
    </source>
</evidence>
<dbReference type="Proteomes" id="UP000600247">
    <property type="component" value="Unassembled WGS sequence"/>
</dbReference>
<organism evidence="2 3">
    <name type="scientific">Paenibacillus radicis</name>
    <name type="common">ex Gao et al. 2016</name>
    <dbReference type="NCBI Taxonomy" id="1737354"/>
    <lineage>
        <taxon>Bacteria</taxon>
        <taxon>Bacillati</taxon>
        <taxon>Bacillota</taxon>
        <taxon>Bacilli</taxon>
        <taxon>Bacillales</taxon>
        <taxon>Paenibacillaceae</taxon>
        <taxon>Paenibacillus</taxon>
    </lineage>
</organism>
<protein>
    <submittedName>
        <fullName evidence="2">Uncharacterized protein</fullName>
    </submittedName>
</protein>
<proteinExistence type="predicted"/>
<evidence type="ECO:0000313" key="3">
    <source>
        <dbReference type="Proteomes" id="UP000600247"/>
    </source>
</evidence>
<keyword evidence="1" id="KW-1133">Transmembrane helix</keyword>
<accession>A0A917H1Y6</accession>
<keyword evidence="3" id="KW-1185">Reference proteome</keyword>
<sequence>MTEYNLDLERQLQERPLPAKQVQVSLESITAEIRPNRNGRSRWLLLTSAAAIVLVITAGLWAGDMTWKQVDHIPPADSENQAGVANQQNSSPIKDLIDLHRLTSDEWKSLLSGTSIDPSIELLHQEKLTDDTNVVFFINQLSPNSEYQIVVANVRQSEEGEYKSVSMTSTNVSKQWTPGPFSEGNAYFLQMAAIGREGSDPLKGQLIGIIRDSKVAAIRMTNEVGDHVDADVIQSASGDSFFFGRIPDSWLEGLRRYMDVSALDNDGAELKTEKHYL</sequence>
<keyword evidence="1" id="KW-0472">Membrane</keyword>
<dbReference type="AlphaFoldDB" id="A0A917H1Y6"/>
<dbReference type="RefSeq" id="WP_188888704.1">
    <property type="nucleotide sequence ID" value="NZ_BMHY01000003.1"/>
</dbReference>
<evidence type="ECO:0000313" key="2">
    <source>
        <dbReference type="EMBL" id="GGG64983.1"/>
    </source>
</evidence>
<name>A0A917H1Y6_9BACL</name>
<reference evidence="2 3" key="1">
    <citation type="journal article" date="2014" name="Int. J. Syst. Evol. Microbiol.">
        <title>Complete genome sequence of Corynebacterium casei LMG S-19264T (=DSM 44701T), isolated from a smear-ripened cheese.</title>
        <authorList>
            <consortium name="US DOE Joint Genome Institute (JGI-PGF)"/>
            <person name="Walter F."/>
            <person name="Albersmeier A."/>
            <person name="Kalinowski J."/>
            <person name="Ruckert C."/>
        </authorList>
    </citation>
    <scope>NUCLEOTIDE SEQUENCE [LARGE SCALE GENOMIC DNA]</scope>
    <source>
        <strain evidence="2 3">CGMCC 1.15286</strain>
    </source>
</reference>